<evidence type="ECO:0000313" key="1">
    <source>
        <dbReference type="EMBL" id="KAF0320474.1"/>
    </source>
</evidence>
<proteinExistence type="predicted"/>
<name>A0A8H3W5M8_9PEZI</name>
<dbReference type="AlphaFoldDB" id="A0A8H3W5M8"/>
<comment type="caution">
    <text evidence="1">The sequence shown here is derived from an EMBL/GenBank/DDBJ whole genome shotgun (WGS) entry which is preliminary data.</text>
</comment>
<dbReference type="Proteomes" id="UP000434172">
    <property type="component" value="Unassembled WGS sequence"/>
</dbReference>
<organism evidence="1 2">
    <name type="scientific">Colletotrichum asianum</name>
    <dbReference type="NCBI Taxonomy" id="702518"/>
    <lineage>
        <taxon>Eukaryota</taxon>
        <taxon>Fungi</taxon>
        <taxon>Dikarya</taxon>
        <taxon>Ascomycota</taxon>
        <taxon>Pezizomycotina</taxon>
        <taxon>Sordariomycetes</taxon>
        <taxon>Hypocreomycetidae</taxon>
        <taxon>Glomerellales</taxon>
        <taxon>Glomerellaceae</taxon>
        <taxon>Colletotrichum</taxon>
        <taxon>Colletotrichum gloeosporioides species complex</taxon>
    </lineage>
</organism>
<keyword evidence="2" id="KW-1185">Reference proteome</keyword>
<gene>
    <name evidence="1" type="ORF">GQ607_012230</name>
</gene>
<dbReference type="EMBL" id="WOWK01000082">
    <property type="protein sequence ID" value="KAF0320474.1"/>
    <property type="molecule type" value="Genomic_DNA"/>
</dbReference>
<accession>A0A8H3W5M8</accession>
<sequence>MAFWLQLCCFDAAQNANNLALPVQSMCLLPDATVCHLTSSPQPTFLVPPKGATPRADAPTRNQTSAIMHPTLVWARLVPPPYPPYLTALPARA</sequence>
<evidence type="ECO:0000313" key="2">
    <source>
        <dbReference type="Proteomes" id="UP000434172"/>
    </source>
</evidence>
<reference evidence="1 2" key="1">
    <citation type="submission" date="2019-12" db="EMBL/GenBank/DDBJ databases">
        <title>A genome sequence resource for the geographically widespread anthracnose pathogen Colletotrichum asianum.</title>
        <authorList>
            <person name="Meng Y."/>
        </authorList>
    </citation>
    <scope>NUCLEOTIDE SEQUENCE [LARGE SCALE GENOMIC DNA]</scope>
    <source>
        <strain evidence="1 2">ICMP 18580</strain>
    </source>
</reference>
<protein>
    <submittedName>
        <fullName evidence="1">Uncharacterized protein</fullName>
    </submittedName>
</protein>